<sequence length="331" mass="34809">MTAAVGNSGGGVGGGSNSGTPLTTALNTPGTPTKTPAMLTRATSGSVASPRRSQTPSTSSTTAVSVRGCVPDVNSPQPALTTQFAPEPDLGDANRCSGESELTCLTRHLIMCLCVLGTQIPLLGRMSLFMAEELEELRPSVQLVFSTPSLEDNSPQLTFGVLITLAHSLSYLFLKVSRYIRTDSPATKSVCELSALLAQAHEMTVAIMLSQATLILLHERTSSAEKQLLVRELTSELKSCNLLGRSSRRRHSLGHRSSHSPSSRSSSTARALQRATSPHVPSTTTAHSTSVAAAAAADLHSVGTKLTGPDLGGFGFEQAIDRFSELLRLSI</sequence>
<gene>
    <name evidence="2" type="ORF">ECPE_LOCUS10757</name>
</gene>
<organism evidence="4">
    <name type="scientific">Echinostoma caproni</name>
    <dbReference type="NCBI Taxonomy" id="27848"/>
    <lineage>
        <taxon>Eukaryota</taxon>
        <taxon>Metazoa</taxon>
        <taxon>Spiralia</taxon>
        <taxon>Lophotrochozoa</taxon>
        <taxon>Platyhelminthes</taxon>
        <taxon>Trematoda</taxon>
        <taxon>Digenea</taxon>
        <taxon>Plagiorchiida</taxon>
        <taxon>Echinostomata</taxon>
        <taxon>Echinostomatoidea</taxon>
        <taxon>Echinostomatidae</taxon>
        <taxon>Echinostoma</taxon>
    </lineage>
</organism>
<feature type="compositionally biased region" description="Gly residues" evidence="1">
    <location>
        <begin position="7"/>
        <end position="17"/>
    </location>
</feature>
<evidence type="ECO:0000313" key="3">
    <source>
        <dbReference type="Proteomes" id="UP000272942"/>
    </source>
</evidence>
<dbReference type="EMBL" id="UZAN01049616">
    <property type="protein sequence ID" value="VDP87568.1"/>
    <property type="molecule type" value="Genomic_DNA"/>
</dbReference>
<feature type="region of interest" description="Disordered" evidence="1">
    <location>
        <begin position="247"/>
        <end position="288"/>
    </location>
</feature>
<evidence type="ECO:0000313" key="2">
    <source>
        <dbReference type="EMBL" id="VDP87568.1"/>
    </source>
</evidence>
<feature type="compositionally biased region" description="Polar residues" evidence="1">
    <location>
        <begin position="20"/>
        <end position="34"/>
    </location>
</feature>
<proteinExistence type="predicted"/>
<feature type="compositionally biased region" description="Low complexity" evidence="1">
    <location>
        <begin position="275"/>
        <end position="288"/>
    </location>
</feature>
<feature type="region of interest" description="Disordered" evidence="1">
    <location>
        <begin position="1"/>
        <end position="65"/>
    </location>
</feature>
<feature type="compositionally biased region" description="Basic residues" evidence="1">
    <location>
        <begin position="247"/>
        <end position="258"/>
    </location>
</feature>
<reference evidence="4" key="1">
    <citation type="submission" date="2016-06" db="UniProtKB">
        <authorList>
            <consortium name="WormBaseParasite"/>
        </authorList>
    </citation>
    <scope>IDENTIFICATION</scope>
</reference>
<name>A0A183AUX2_9TREM</name>
<protein>
    <submittedName>
        <fullName evidence="2 4">Uncharacterized protein</fullName>
    </submittedName>
</protein>
<accession>A0A183AUX2</accession>
<evidence type="ECO:0000313" key="4">
    <source>
        <dbReference type="WBParaSite" id="ECPE_0001079001-mRNA-1"/>
    </source>
</evidence>
<reference evidence="2 3" key="2">
    <citation type="submission" date="2018-11" db="EMBL/GenBank/DDBJ databases">
        <authorList>
            <consortium name="Pathogen Informatics"/>
        </authorList>
    </citation>
    <scope>NUCLEOTIDE SEQUENCE [LARGE SCALE GENOMIC DNA]</scope>
    <source>
        <strain evidence="2 3">Egypt</strain>
    </source>
</reference>
<dbReference type="AlphaFoldDB" id="A0A183AUX2"/>
<dbReference type="WBParaSite" id="ECPE_0001079001-mRNA-1">
    <property type="protein sequence ID" value="ECPE_0001079001-mRNA-1"/>
    <property type="gene ID" value="ECPE_0001079001"/>
</dbReference>
<feature type="compositionally biased region" description="Low complexity" evidence="1">
    <location>
        <begin position="48"/>
        <end position="65"/>
    </location>
</feature>
<dbReference type="OrthoDB" id="102511at2759"/>
<keyword evidence="3" id="KW-1185">Reference proteome</keyword>
<dbReference type="Proteomes" id="UP000272942">
    <property type="component" value="Unassembled WGS sequence"/>
</dbReference>
<evidence type="ECO:0000256" key="1">
    <source>
        <dbReference type="SAM" id="MobiDB-lite"/>
    </source>
</evidence>